<proteinExistence type="predicted"/>
<sequence>STPTSEVDLLMDRVGGDTNKKNDLEACKRNTKRKRRRVLYNFVDFLAIFATCLIFGLIYLLVKPVQRGFFCDDTSIQYPFRNDTIPMWLLGIYGGVGPILIVSNKI</sequence>
<feature type="transmembrane region" description="Helical" evidence="1">
    <location>
        <begin position="38"/>
        <end position="62"/>
    </location>
</feature>
<protein>
    <submittedName>
        <fullName evidence="3">Uncharacterized protein</fullName>
    </submittedName>
</protein>
<keyword evidence="1" id="KW-0472">Membrane</keyword>
<dbReference type="AlphaFoldDB" id="A0A8S3G8E7"/>
<keyword evidence="1" id="KW-0812">Transmembrane</keyword>
<reference evidence="3" key="1">
    <citation type="submission" date="2021-02" db="EMBL/GenBank/DDBJ databases">
        <authorList>
            <person name="Nowell W R."/>
        </authorList>
    </citation>
    <scope>NUCLEOTIDE SEQUENCE</scope>
</reference>
<comment type="caution">
    <text evidence="3">The sequence shown here is derived from an EMBL/GenBank/DDBJ whole genome shotgun (WGS) entry which is preliminary data.</text>
</comment>
<keyword evidence="1" id="KW-1133">Transmembrane helix</keyword>
<name>A0A8S3G8E7_9BILA</name>
<evidence type="ECO:0000313" key="2">
    <source>
        <dbReference type="EMBL" id="CAF5039300.1"/>
    </source>
</evidence>
<organism evidence="3 4">
    <name type="scientific">Rotaria magnacalcarata</name>
    <dbReference type="NCBI Taxonomy" id="392030"/>
    <lineage>
        <taxon>Eukaryota</taxon>
        <taxon>Metazoa</taxon>
        <taxon>Spiralia</taxon>
        <taxon>Gnathifera</taxon>
        <taxon>Rotifera</taxon>
        <taxon>Eurotatoria</taxon>
        <taxon>Bdelloidea</taxon>
        <taxon>Philodinida</taxon>
        <taxon>Philodinidae</taxon>
        <taxon>Rotaria</taxon>
    </lineage>
</organism>
<gene>
    <name evidence="2" type="ORF">BYL167_LOCUS56738</name>
    <name evidence="3" type="ORF">GIL414_LOCUS65383</name>
</gene>
<accession>A0A8S3G8E7</accession>
<evidence type="ECO:0000313" key="3">
    <source>
        <dbReference type="EMBL" id="CAF5155652.1"/>
    </source>
</evidence>
<evidence type="ECO:0000256" key="1">
    <source>
        <dbReference type="SAM" id="Phobius"/>
    </source>
</evidence>
<feature type="transmembrane region" description="Helical" evidence="1">
    <location>
        <begin position="85"/>
        <end position="103"/>
    </location>
</feature>
<dbReference type="EMBL" id="CAJOBJ010293217">
    <property type="protein sequence ID" value="CAF5155652.1"/>
    <property type="molecule type" value="Genomic_DNA"/>
</dbReference>
<evidence type="ECO:0000313" key="4">
    <source>
        <dbReference type="Proteomes" id="UP000681720"/>
    </source>
</evidence>
<dbReference type="EMBL" id="CAJOBH010223603">
    <property type="protein sequence ID" value="CAF5039300.1"/>
    <property type="molecule type" value="Genomic_DNA"/>
</dbReference>
<dbReference type="Proteomes" id="UP000681967">
    <property type="component" value="Unassembled WGS sequence"/>
</dbReference>
<feature type="non-terminal residue" evidence="3">
    <location>
        <position position="1"/>
    </location>
</feature>
<dbReference type="Proteomes" id="UP000681720">
    <property type="component" value="Unassembled WGS sequence"/>
</dbReference>